<dbReference type="Gene3D" id="3.40.140.10">
    <property type="entry name" value="Cytidine Deaminase, domain 2"/>
    <property type="match status" value="1"/>
</dbReference>
<dbReference type="PANTHER" id="PTHR13857:SF42">
    <property type="entry name" value="SINGLE-STRANDED DNA CYTOSINE DEAMINASE-LIKE"/>
    <property type="match status" value="1"/>
</dbReference>
<evidence type="ECO:0000256" key="1">
    <source>
        <dbReference type="ARBA" id="ARBA00022723"/>
    </source>
</evidence>
<protein>
    <submittedName>
        <fullName evidence="3">DNA dC-&gt;dU-editing enzyme APOBEC-3C-like</fullName>
    </submittedName>
</protein>
<keyword evidence="4" id="KW-1185">Reference proteome</keyword>
<sequence length="261" mass="30823">MALCLKKRLPENNFYTEFNNTIRSFKTLLCFGLSQSSKKIWSLWGYMYNSPKKSHAERILLQTVESFFSENPAEAIKQYTLAIYISFSPCSKCCDSLIDFMRLHNRIHLDVRISKLYFPQNSLNQEGLKRLRLSGVSLRMMDRDDFSECFYLFVNQQKLFIPWCDLENETKKYSAALCYILNQDEDTKNLEKVCPESTHCEIMSHKRQNGVLDQLLWEDQCTPSKNEREEPSGSEMQKKRKLNYECGEKANDVKRRLFFDD</sequence>
<evidence type="ECO:0000256" key="2">
    <source>
        <dbReference type="ARBA" id="ARBA00022801"/>
    </source>
</evidence>
<dbReference type="Pfam" id="PF18772">
    <property type="entry name" value="APOBEC2"/>
    <property type="match status" value="1"/>
</dbReference>
<dbReference type="GO" id="GO:0005634">
    <property type="term" value="C:nucleus"/>
    <property type="evidence" value="ECO:0007669"/>
    <property type="project" value="TreeGrafter"/>
</dbReference>
<proteinExistence type="predicted"/>
<dbReference type="Ensembl" id="ENSECRT00000021469.1">
    <property type="protein sequence ID" value="ENSECRP00000021015.1"/>
    <property type="gene ID" value="ENSECRG00000014149.1"/>
</dbReference>
<dbReference type="PROSITE" id="PS00903">
    <property type="entry name" value="CYT_DCMP_DEAMINASES_1"/>
    <property type="match status" value="1"/>
</dbReference>
<dbReference type="GO" id="GO:0008270">
    <property type="term" value="F:zinc ion binding"/>
    <property type="evidence" value="ECO:0007669"/>
    <property type="project" value="InterPro"/>
</dbReference>
<evidence type="ECO:0000313" key="4">
    <source>
        <dbReference type="Proteomes" id="UP000694620"/>
    </source>
</evidence>
<reference evidence="3" key="3">
    <citation type="submission" date="2025-09" db="UniProtKB">
        <authorList>
            <consortium name="Ensembl"/>
        </authorList>
    </citation>
    <scope>IDENTIFICATION</scope>
</reference>
<name>A0A8C4SRL8_ERPCA</name>
<reference evidence="3" key="1">
    <citation type="submission" date="2021-06" db="EMBL/GenBank/DDBJ databases">
        <authorList>
            <consortium name="Wellcome Sanger Institute Data Sharing"/>
        </authorList>
    </citation>
    <scope>NUCLEOTIDE SEQUENCE [LARGE SCALE GENOMIC DNA]</scope>
</reference>
<dbReference type="InterPro" id="IPR050610">
    <property type="entry name" value="APOBEC_Cyt_Deaminase"/>
</dbReference>
<dbReference type="GO" id="GO:0005737">
    <property type="term" value="C:cytoplasm"/>
    <property type="evidence" value="ECO:0007669"/>
    <property type="project" value="TreeGrafter"/>
</dbReference>
<dbReference type="GO" id="GO:0016554">
    <property type="term" value="P:cytidine to uridine editing"/>
    <property type="evidence" value="ECO:0007669"/>
    <property type="project" value="TreeGrafter"/>
</dbReference>
<dbReference type="Proteomes" id="UP000694620">
    <property type="component" value="Chromosome 4"/>
</dbReference>
<dbReference type="AlphaFoldDB" id="A0A8C4SRL8"/>
<dbReference type="GeneID" id="114650094"/>
<dbReference type="InterPro" id="IPR016192">
    <property type="entry name" value="APOBEC/CMP_deaminase_Zn-bd"/>
</dbReference>
<dbReference type="GO" id="GO:0003723">
    <property type="term" value="F:RNA binding"/>
    <property type="evidence" value="ECO:0007669"/>
    <property type="project" value="TreeGrafter"/>
</dbReference>
<reference evidence="3" key="2">
    <citation type="submission" date="2025-08" db="UniProtKB">
        <authorList>
            <consortium name="Ensembl"/>
        </authorList>
    </citation>
    <scope>IDENTIFICATION</scope>
</reference>
<organism evidence="3 4">
    <name type="scientific">Erpetoichthys calabaricus</name>
    <name type="common">Rope fish</name>
    <name type="synonym">Calamoichthys calabaricus</name>
    <dbReference type="NCBI Taxonomy" id="27687"/>
    <lineage>
        <taxon>Eukaryota</taxon>
        <taxon>Metazoa</taxon>
        <taxon>Chordata</taxon>
        <taxon>Craniata</taxon>
        <taxon>Vertebrata</taxon>
        <taxon>Euteleostomi</taxon>
        <taxon>Actinopterygii</taxon>
        <taxon>Polypteriformes</taxon>
        <taxon>Polypteridae</taxon>
        <taxon>Erpetoichthys</taxon>
    </lineage>
</organism>
<keyword evidence="1" id="KW-0479">Metal-binding</keyword>
<dbReference type="RefSeq" id="XP_028655374.1">
    <property type="nucleotide sequence ID" value="XM_028799541.2"/>
</dbReference>
<dbReference type="OrthoDB" id="8500044at2759"/>
<evidence type="ECO:0000313" key="3">
    <source>
        <dbReference type="Ensembl" id="ENSECRP00000021015.1"/>
    </source>
</evidence>
<dbReference type="GO" id="GO:0004126">
    <property type="term" value="F:cytidine deaminase activity"/>
    <property type="evidence" value="ECO:0007669"/>
    <property type="project" value="TreeGrafter"/>
</dbReference>
<keyword evidence="2" id="KW-0378">Hydrolase</keyword>
<gene>
    <name evidence="3" type="primary">LOC114650094</name>
</gene>
<dbReference type="GeneTree" id="ENSGT00730000112498"/>
<accession>A0A8C4SRL8</accession>
<dbReference type="PANTHER" id="PTHR13857">
    <property type="entry name" value="MRNA EDITING ENZYME"/>
    <property type="match status" value="1"/>
</dbReference>